<sequence length="104" mass="10969">MVVPVAAFATATAPVANGAPGLPGSSRMVVGRRTRSTGFAATIMTAGSLLLAFRRNRLTSGSASLLPIFACSCHSGERSLSRRPAESMEFWCVGRSRAVGQWIR</sequence>
<dbReference type="AlphaFoldDB" id="A0A2M4DK66"/>
<name>A0A2M4DK66_ANODA</name>
<accession>A0A2M4DK66</accession>
<reference evidence="1" key="1">
    <citation type="submission" date="2018-01" db="EMBL/GenBank/DDBJ databases">
        <title>An insight into the sialome of Amazonian anophelines.</title>
        <authorList>
            <person name="Ribeiro J.M."/>
            <person name="Scarpassa V."/>
            <person name="Calvo E."/>
        </authorList>
    </citation>
    <scope>NUCLEOTIDE SEQUENCE</scope>
</reference>
<protein>
    <submittedName>
        <fullName evidence="1">Putative secreted protein</fullName>
    </submittedName>
</protein>
<dbReference type="EMBL" id="GGFL01013759">
    <property type="protein sequence ID" value="MBW77937.1"/>
    <property type="molecule type" value="Transcribed_RNA"/>
</dbReference>
<proteinExistence type="predicted"/>
<evidence type="ECO:0000313" key="1">
    <source>
        <dbReference type="EMBL" id="MBW77937.1"/>
    </source>
</evidence>
<organism evidence="1">
    <name type="scientific">Anopheles darlingi</name>
    <name type="common">Mosquito</name>
    <dbReference type="NCBI Taxonomy" id="43151"/>
    <lineage>
        <taxon>Eukaryota</taxon>
        <taxon>Metazoa</taxon>
        <taxon>Ecdysozoa</taxon>
        <taxon>Arthropoda</taxon>
        <taxon>Hexapoda</taxon>
        <taxon>Insecta</taxon>
        <taxon>Pterygota</taxon>
        <taxon>Neoptera</taxon>
        <taxon>Endopterygota</taxon>
        <taxon>Diptera</taxon>
        <taxon>Nematocera</taxon>
        <taxon>Culicoidea</taxon>
        <taxon>Culicidae</taxon>
        <taxon>Anophelinae</taxon>
        <taxon>Anopheles</taxon>
    </lineage>
</organism>